<dbReference type="Pfam" id="PF22461">
    <property type="entry name" value="SLBB_2"/>
    <property type="match status" value="2"/>
</dbReference>
<dbReference type="Pfam" id="PF02563">
    <property type="entry name" value="Poly_export"/>
    <property type="match status" value="1"/>
</dbReference>
<dbReference type="Proteomes" id="UP000186098">
    <property type="component" value="Unassembled WGS sequence"/>
</dbReference>
<comment type="subcellular location">
    <subcellularLocation>
        <location evidence="1">Cell outer membrane</location>
        <topology evidence="1">Multi-pass membrane protein</topology>
    </subcellularLocation>
</comment>
<dbReference type="PROSITE" id="PS51257">
    <property type="entry name" value="PROKAR_LIPOPROTEIN"/>
    <property type="match status" value="1"/>
</dbReference>
<dbReference type="InterPro" id="IPR003715">
    <property type="entry name" value="Poly_export_N"/>
</dbReference>
<keyword evidence="6" id="KW-0812">Transmembrane</keyword>
<dbReference type="RefSeq" id="WP_083947814.1">
    <property type="nucleotide sequence ID" value="NZ_FTOM01000020.1"/>
</dbReference>
<dbReference type="GO" id="GO:0046930">
    <property type="term" value="C:pore complex"/>
    <property type="evidence" value="ECO:0007669"/>
    <property type="project" value="UniProtKB-KW"/>
</dbReference>
<feature type="domain" description="Polysaccharide export protein N-terminal" evidence="16">
    <location>
        <begin position="102"/>
        <end position="188"/>
    </location>
</feature>
<dbReference type="InterPro" id="IPR054765">
    <property type="entry name" value="SLBB_dom"/>
</dbReference>
<evidence type="ECO:0000256" key="3">
    <source>
        <dbReference type="ARBA" id="ARBA00022448"/>
    </source>
</evidence>
<evidence type="ECO:0000313" key="19">
    <source>
        <dbReference type="Proteomes" id="UP000186098"/>
    </source>
</evidence>
<dbReference type="Gene3D" id="3.30.1950.10">
    <property type="entry name" value="wza like domain"/>
    <property type="match status" value="1"/>
</dbReference>
<keyword evidence="12" id="KW-0564">Palmitate</keyword>
<evidence type="ECO:0000256" key="4">
    <source>
        <dbReference type="ARBA" id="ARBA00022452"/>
    </source>
</evidence>
<evidence type="ECO:0000256" key="10">
    <source>
        <dbReference type="ARBA" id="ARBA00023114"/>
    </source>
</evidence>
<dbReference type="GO" id="GO:0006811">
    <property type="term" value="P:monoatomic ion transport"/>
    <property type="evidence" value="ECO:0007669"/>
    <property type="project" value="UniProtKB-KW"/>
</dbReference>
<keyword evidence="11" id="KW-0472">Membrane</keyword>
<keyword evidence="9" id="KW-0406">Ion transport</keyword>
<evidence type="ECO:0000256" key="9">
    <source>
        <dbReference type="ARBA" id="ARBA00023065"/>
    </source>
</evidence>
<dbReference type="Gene3D" id="3.10.560.10">
    <property type="entry name" value="Outer membrane lipoprotein wza domain like"/>
    <property type="match status" value="2"/>
</dbReference>
<dbReference type="InterPro" id="IPR049712">
    <property type="entry name" value="Poly_export"/>
</dbReference>
<keyword evidence="10" id="KW-0626">Porin</keyword>
<dbReference type="PANTHER" id="PTHR33619:SF3">
    <property type="entry name" value="POLYSACCHARIDE EXPORT PROTEIN GFCE-RELATED"/>
    <property type="match status" value="1"/>
</dbReference>
<reference evidence="19" key="1">
    <citation type="submission" date="2017-01" db="EMBL/GenBank/DDBJ databases">
        <authorList>
            <person name="Varghese N."/>
            <person name="Submissions S."/>
        </authorList>
    </citation>
    <scope>NUCLEOTIDE SEQUENCE [LARGE SCALE GENOMIC DNA]</scope>
    <source>
        <strain evidence="19">DSM 18714</strain>
    </source>
</reference>
<evidence type="ECO:0000256" key="14">
    <source>
        <dbReference type="ARBA" id="ARBA00023288"/>
    </source>
</evidence>
<accession>A0A1N7N5W5</accession>
<evidence type="ECO:0000256" key="12">
    <source>
        <dbReference type="ARBA" id="ARBA00023139"/>
    </source>
</evidence>
<organism evidence="18 19">
    <name type="scientific">Phaeovulum vinaykumarii</name>
    <dbReference type="NCBI Taxonomy" id="407234"/>
    <lineage>
        <taxon>Bacteria</taxon>
        <taxon>Pseudomonadati</taxon>
        <taxon>Pseudomonadota</taxon>
        <taxon>Alphaproteobacteria</taxon>
        <taxon>Rhodobacterales</taxon>
        <taxon>Paracoccaceae</taxon>
        <taxon>Phaeovulum</taxon>
    </lineage>
</organism>
<protein>
    <submittedName>
        <fullName evidence="18">Polysaccharide export outer membrane protein</fullName>
    </submittedName>
</protein>
<keyword evidence="4" id="KW-1134">Transmembrane beta strand</keyword>
<dbReference type="EMBL" id="FTOM01000020">
    <property type="protein sequence ID" value="SIS93531.1"/>
    <property type="molecule type" value="Genomic_DNA"/>
</dbReference>
<dbReference type="GO" id="GO:0015159">
    <property type="term" value="F:polysaccharide transmembrane transporter activity"/>
    <property type="evidence" value="ECO:0007669"/>
    <property type="project" value="InterPro"/>
</dbReference>
<proteinExistence type="inferred from homology"/>
<keyword evidence="19" id="KW-1185">Reference proteome</keyword>
<comment type="similarity">
    <text evidence="2">Belongs to the BexD/CtrA/VexA family.</text>
</comment>
<keyword evidence="5" id="KW-0762">Sugar transport</keyword>
<keyword evidence="13" id="KW-0998">Cell outer membrane</keyword>
<name>A0A1N7N5W5_9RHOB</name>
<evidence type="ECO:0000256" key="7">
    <source>
        <dbReference type="ARBA" id="ARBA00022729"/>
    </source>
</evidence>
<feature type="chain" id="PRO_5013088694" evidence="15">
    <location>
        <begin position="22"/>
        <end position="454"/>
    </location>
</feature>
<keyword evidence="7 15" id="KW-0732">Signal</keyword>
<evidence type="ECO:0000256" key="5">
    <source>
        <dbReference type="ARBA" id="ARBA00022597"/>
    </source>
</evidence>
<feature type="signal peptide" evidence="15">
    <location>
        <begin position="1"/>
        <end position="21"/>
    </location>
</feature>
<dbReference type="GO" id="GO:0009279">
    <property type="term" value="C:cell outer membrane"/>
    <property type="evidence" value="ECO:0007669"/>
    <property type="project" value="UniProtKB-SubCell"/>
</dbReference>
<sequence>MKPLGALAIVLSVALSGCGLAYFAPAVNEGISPDAKVRVEPITAESVLLANRAAYVPRALPAAFSQVAGSRGLRGAGAPPPAAFEPESRPAALETRLPPAADPGPYRIGVGDVVMLATPSGSSSVEQLSGLLAAQNARQGYTVQDDGSISIPNVGRVALAGLTIEDAEAVLFQKLLQSQLDPSFSLEITEFNSKKVSVGGAVKTPVVVPVTLAPLYLDEALAAAGGVSAPDLDYASVRLYRDGTLYQIPLSKLYARAGMRRIRLLPGDSVFVDAEYDLDQAAAYFQEQITLSRLRQEARTAALNELRTEVELRRASLNERRENFQARLELGAERREHVYLTGEVKSQGRWPLPYEQTASLADALYDAAGGVPADTGNMREIYVLRGSPDPREFEAVTAWHLDAGNVSNLILATRFELRPDDIIFVAQQPVTRWANVIRQITPSLITTTIAAAKD</sequence>
<keyword evidence="3" id="KW-0813">Transport</keyword>
<evidence type="ECO:0000256" key="2">
    <source>
        <dbReference type="ARBA" id="ARBA00009450"/>
    </source>
</evidence>
<dbReference type="GO" id="GO:0015288">
    <property type="term" value="F:porin activity"/>
    <property type="evidence" value="ECO:0007669"/>
    <property type="project" value="UniProtKB-KW"/>
</dbReference>
<evidence type="ECO:0000256" key="1">
    <source>
        <dbReference type="ARBA" id="ARBA00004571"/>
    </source>
</evidence>
<feature type="domain" description="SLBB" evidence="17">
    <location>
        <begin position="194"/>
        <end position="272"/>
    </location>
</feature>
<evidence type="ECO:0000259" key="16">
    <source>
        <dbReference type="Pfam" id="PF02563"/>
    </source>
</evidence>
<evidence type="ECO:0000313" key="18">
    <source>
        <dbReference type="EMBL" id="SIS93531.1"/>
    </source>
</evidence>
<feature type="domain" description="SLBB" evidence="17">
    <location>
        <begin position="337"/>
        <end position="425"/>
    </location>
</feature>
<evidence type="ECO:0000259" key="17">
    <source>
        <dbReference type="Pfam" id="PF22461"/>
    </source>
</evidence>
<gene>
    <name evidence="18" type="ORF">SAMN05421795_1201</name>
</gene>
<evidence type="ECO:0000256" key="15">
    <source>
        <dbReference type="SAM" id="SignalP"/>
    </source>
</evidence>
<evidence type="ECO:0000256" key="6">
    <source>
        <dbReference type="ARBA" id="ARBA00022692"/>
    </source>
</evidence>
<keyword evidence="14" id="KW-0449">Lipoprotein</keyword>
<evidence type="ECO:0000256" key="13">
    <source>
        <dbReference type="ARBA" id="ARBA00023237"/>
    </source>
</evidence>
<keyword evidence="8" id="KW-0625">Polysaccharide transport</keyword>
<dbReference type="STRING" id="407234.SAMN05421795_1201"/>
<dbReference type="PANTHER" id="PTHR33619">
    <property type="entry name" value="POLYSACCHARIDE EXPORT PROTEIN GFCE-RELATED"/>
    <property type="match status" value="1"/>
</dbReference>
<evidence type="ECO:0000256" key="8">
    <source>
        <dbReference type="ARBA" id="ARBA00023047"/>
    </source>
</evidence>
<evidence type="ECO:0000256" key="11">
    <source>
        <dbReference type="ARBA" id="ARBA00023136"/>
    </source>
</evidence>
<dbReference type="AlphaFoldDB" id="A0A1N7N5W5"/>